<name>A0A9P8WJI7_9HYPO</name>
<dbReference type="EMBL" id="JAGPYM010000001">
    <property type="protein sequence ID" value="KAH6899616.1"/>
    <property type="molecule type" value="Genomic_DNA"/>
</dbReference>
<feature type="region of interest" description="Disordered" evidence="1">
    <location>
        <begin position="244"/>
        <end position="275"/>
    </location>
</feature>
<evidence type="ECO:0000313" key="3">
    <source>
        <dbReference type="Proteomes" id="UP000777438"/>
    </source>
</evidence>
<feature type="region of interest" description="Disordered" evidence="1">
    <location>
        <begin position="159"/>
        <end position="178"/>
    </location>
</feature>
<feature type="compositionally biased region" description="Low complexity" evidence="1">
    <location>
        <begin position="108"/>
        <end position="122"/>
    </location>
</feature>
<accession>A0A9P8WJI7</accession>
<feature type="region of interest" description="Disordered" evidence="1">
    <location>
        <begin position="81"/>
        <end position="127"/>
    </location>
</feature>
<reference evidence="2 3" key="1">
    <citation type="journal article" date="2021" name="Nat. Commun.">
        <title>Genetic determinants of endophytism in the Arabidopsis root mycobiome.</title>
        <authorList>
            <person name="Mesny F."/>
            <person name="Miyauchi S."/>
            <person name="Thiergart T."/>
            <person name="Pickel B."/>
            <person name="Atanasova L."/>
            <person name="Karlsson M."/>
            <person name="Huettel B."/>
            <person name="Barry K.W."/>
            <person name="Haridas S."/>
            <person name="Chen C."/>
            <person name="Bauer D."/>
            <person name="Andreopoulos W."/>
            <person name="Pangilinan J."/>
            <person name="LaButti K."/>
            <person name="Riley R."/>
            <person name="Lipzen A."/>
            <person name="Clum A."/>
            <person name="Drula E."/>
            <person name="Henrissat B."/>
            <person name="Kohler A."/>
            <person name="Grigoriev I.V."/>
            <person name="Martin F.M."/>
            <person name="Hacquard S."/>
        </authorList>
    </citation>
    <scope>NUCLEOTIDE SEQUENCE [LARGE SCALE GENOMIC DNA]</scope>
    <source>
        <strain evidence="2 3">MPI-CAGE-CH-0241</strain>
    </source>
</reference>
<evidence type="ECO:0000256" key="1">
    <source>
        <dbReference type="SAM" id="MobiDB-lite"/>
    </source>
</evidence>
<protein>
    <submittedName>
        <fullName evidence="2">Uncharacterized protein</fullName>
    </submittedName>
</protein>
<keyword evidence="3" id="KW-1185">Reference proteome</keyword>
<gene>
    <name evidence="2" type="ORF">B0T10DRAFT_137</name>
</gene>
<comment type="caution">
    <text evidence="2">The sequence shown here is derived from an EMBL/GenBank/DDBJ whole genome shotgun (WGS) entry which is preliminary data.</text>
</comment>
<dbReference type="Proteomes" id="UP000777438">
    <property type="component" value="Unassembled WGS sequence"/>
</dbReference>
<organism evidence="2 3">
    <name type="scientific">Thelonectria olida</name>
    <dbReference type="NCBI Taxonomy" id="1576542"/>
    <lineage>
        <taxon>Eukaryota</taxon>
        <taxon>Fungi</taxon>
        <taxon>Dikarya</taxon>
        <taxon>Ascomycota</taxon>
        <taxon>Pezizomycotina</taxon>
        <taxon>Sordariomycetes</taxon>
        <taxon>Hypocreomycetidae</taxon>
        <taxon>Hypocreales</taxon>
        <taxon>Nectriaceae</taxon>
        <taxon>Thelonectria</taxon>
    </lineage>
</organism>
<feature type="compositionally biased region" description="Pro residues" evidence="1">
    <location>
        <begin position="88"/>
        <end position="97"/>
    </location>
</feature>
<evidence type="ECO:0000313" key="2">
    <source>
        <dbReference type="EMBL" id="KAH6899616.1"/>
    </source>
</evidence>
<proteinExistence type="predicted"/>
<dbReference type="AlphaFoldDB" id="A0A9P8WJI7"/>
<sequence>MAVRSTSSRNQRLGLASFQAFNPLMKLTVHMSTGSRRLQDFTKRLPNSRHESDRVPFAFSSRSLPHCGGSGLIGETIIRPPGCYRYPSKPPTPPSPSPRRGNTGTTRAPKSSASPAHAPHPAVRTSFTDHTAPSPWAVCLFNTSASSIKGDRCCRRSESVSLLPDTRSQSSSASAQKAFELPDPLPRWLPTASYLEPRRPDRPSTPLEGVSFSGSYSAIRYLTEQLPAQAFGVHRYPWRPWPFVDGPGPGTTRKPGPQPGAEAFTSPIEPLDPVR</sequence>